<evidence type="ECO:0000313" key="4">
    <source>
        <dbReference type="Proteomes" id="UP000296733"/>
    </source>
</evidence>
<dbReference type="GeneID" id="39856425"/>
<evidence type="ECO:0000313" key="1">
    <source>
        <dbReference type="EMBL" id="QCC46199.1"/>
    </source>
</evidence>
<name>A0A1H6CKY7_9EURY</name>
<accession>A0A1H6CKY7</accession>
<evidence type="ECO:0000313" key="3">
    <source>
        <dbReference type="Proteomes" id="UP000236740"/>
    </source>
</evidence>
<dbReference type="KEGG" id="hlm:DV707_00015"/>
<dbReference type="RefSeq" id="WP_103993040.1">
    <property type="nucleotide sequence ID" value="NZ_CP031311.1"/>
</dbReference>
<reference evidence="2 3" key="1">
    <citation type="submission" date="2016-10" db="EMBL/GenBank/DDBJ databases">
        <authorList>
            <person name="de Groot N.N."/>
        </authorList>
    </citation>
    <scope>NUCLEOTIDE SEQUENCE [LARGE SCALE GENOMIC DNA]</scope>
    <source>
        <strain evidence="2 3">CGMCC 1.10331</strain>
    </source>
</reference>
<organism evidence="2 3">
    <name type="scientific">Halobellus limi</name>
    <dbReference type="NCBI Taxonomy" id="699433"/>
    <lineage>
        <taxon>Archaea</taxon>
        <taxon>Methanobacteriati</taxon>
        <taxon>Methanobacteriota</taxon>
        <taxon>Stenosarchaea group</taxon>
        <taxon>Halobacteria</taxon>
        <taxon>Halobacteriales</taxon>
        <taxon>Haloferacaceae</taxon>
        <taxon>Halobellus</taxon>
    </lineage>
</organism>
<reference evidence="1 4" key="2">
    <citation type="journal article" date="2019" name="Nat. Commun.">
        <title>A new type of DNA phosphorothioation-based antiviral system in archaea.</title>
        <authorList>
            <person name="Xiong L."/>
            <person name="Liu S."/>
            <person name="Chen S."/>
            <person name="Xiao Y."/>
            <person name="Zhu B."/>
            <person name="Gao Y."/>
            <person name="Zhang Y."/>
            <person name="Chen B."/>
            <person name="Luo J."/>
            <person name="Deng Z."/>
            <person name="Chen X."/>
            <person name="Wang L."/>
            <person name="Chen S."/>
        </authorList>
    </citation>
    <scope>NUCLEOTIDE SEQUENCE [LARGE SCALE GENOMIC DNA]</scope>
    <source>
        <strain evidence="1 4">CGMCC 1.10331</strain>
    </source>
</reference>
<dbReference type="Pfam" id="PF20358">
    <property type="entry name" value="DUF6653"/>
    <property type="match status" value="1"/>
</dbReference>
<dbReference type="Proteomes" id="UP000236740">
    <property type="component" value="Unassembled WGS sequence"/>
</dbReference>
<dbReference type="EMBL" id="CP031311">
    <property type="protein sequence ID" value="QCC46199.1"/>
    <property type="molecule type" value="Genomic_DNA"/>
</dbReference>
<dbReference type="EMBL" id="FNVN01000008">
    <property type="protein sequence ID" value="SEG73373.1"/>
    <property type="molecule type" value="Genomic_DNA"/>
</dbReference>
<gene>
    <name evidence="1" type="ORF">DV707_00015</name>
    <name evidence="2" type="ORF">SAMN04488133_3494</name>
</gene>
<dbReference type="AlphaFoldDB" id="A0A1H6CKY7"/>
<dbReference type="OrthoDB" id="333419at2157"/>
<protein>
    <submittedName>
        <fullName evidence="2">Uncharacterized protein</fullName>
    </submittedName>
</protein>
<sequence length="152" mass="17194">MSLRERTETTLWSRHSNPKSGWTRVPTGPVVVYALYHRKWRLLTAALVWTVLNPVLFDPPETDDAWMTRAVLAEQWWIREEGRATVGLGYPNVCNAVGALGFCYALYAAYRQRPVGATVGTVASLGLKLWWLRVLVRRYDAATARGESDGRD</sequence>
<dbReference type="InterPro" id="IPR046595">
    <property type="entry name" value="DUF6653"/>
</dbReference>
<dbReference type="Proteomes" id="UP000296733">
    <property type="component" value="Chromosome"/>
</dbReference>
<proteinExistence type="predicted"/>
<evidence type="ECO:0000313" key="2">
    <source>
        <dbReference type="EMBL" id="SEG73373.1"/>
    </source>
</evidence>
<keyword evidence="3" id="KW-1185">Reference proteome</keyword>